<protein>
    <recommendedName>
        <fullName evidence="3">PAS domain-containing protein</fullName>
    </recommendedName>
</protein>
<dbReference type="AlphaFoldDB" id="A0A2N3LAC6"/>
<keyword evidence="2" id="KW-1185">Reference proteome</keyword>
<organism evidence="1 2">
    <name type="scientific">Thalassospira lohafexi</name>
    <dbReference type="NCBI Taxonomy" id="744227"/>
    <lineage>
        <taxon>Bacteria</taxon>
        <taxon>Pseudomonadati</taxon>
        <taxon>Pseudomonadota</taxon>
        <taxon>Alphaproteobacteria</taxon>
        <taxon>Rhodospirillales</taxon>
        <taxon>Thalassospiraceae</taxon>
        <taxon>Thalassospira</taxon>
    </lineage>
</organism>
<reference evidence="1 2" key="1">
    <citation type="submission" date="2017-09" db="EMBL/GenBank/DDBJ databases">
        <title>Biodiversity and function of Thalassospira species in the particle-attached aromatic-hydrocarbon-degrading consortia from the surface seawater of the China South Sea.</title>
        <authorList>
            <person name="Dong C."/>
            <person name="Lai Q."/>
            <person name="Shao Z."/>
        </authorList>
    </citation>
    <scope>NUCLEOTIDE SEQUENCE [LARGE SCALE GENOMIC DNA]</scope>
    <source>
        <strain evidence="1 2">139Z-12</strain>
    </source>
</reference>
<dbReference type="RefSeq" id="WP_101300849.1">
    <property type="nucleotide sequence ID" value="NZ_NXGX01000002.1"/>
</dbReference>
<proteinExistence type="predicted"/>
<dbReference type="Proteomes" id="UP000233332">
    <property type="component" value="Unassembled WGS sequence"/>
</dbReference>
<accession>A0A2N3LAC6</accession>
<evidence type="ECO:0000313" key="1">
    <source>
        <dbReference type="EMBL" id="PKR59729.1"/>
    </source>
</evidence>
<sequence length="166" mass="18994">MATQHTIQAKEFAKEALPQDAPAEAYGLLALWQQYAGQGEGGLPTRDDFTPETLAPWIEDISIYEYQADKDDFQILLEGENIIALTGEDWRGAYAREIDFHYSTSLHASMSLARTTAQPQIHMLQIFQKDWRNGVRLLLPITRKHIGEEDRLQIFLAIFPMRDLMS</sequence>
<dbReference type="EMBL" id="NXGX01000002">
    <property type="protein sequence ID" value="PKR59729.1"/>
    <property type="molecule type" value="Genomic_DNA"/>
</dbReference>
<evidence type="ECO:0008006" key="3">
    <source>
        <dbReference type="Google" id="ProtNLM"/>
    </source>
</evidence>
<evidence type="ECO:0000313" key="2">
    <source>
        <dbReference type="Proteomes" id="UP000233332"/>
    </source>
</evidence>
<gene>
    <name evidence="1" type="ORF">COO92_06845</name>
</gene>
<name>A0A2N3LAC6_9PROT</name>
<comment type="caution">
    <text evidence="1">The sequence shown here is derived from an EMBL/GenBank/DDBJ whole genome shotgun (WGS) entry which is preliminary data.</text>
</comment>